<feature type="transmembrane region" description="Helical" evidence="1">
    <location>
        <begin position="29"/>
        <end position="53"/>
    </location>
</feature>
<proteinExistence type="predicted"/>
<organism evidence="2">
    <name type="scientific">Streptomyces sp. R41</name>
    <dbReference type="NCBI Taxonomy" id="3238632"/>
    <lineage>
        <taxon>Bacteria</taxon>
        <taxon>Bacillati</taxon>
        <taxon>Actinomycetota</taxon>
        <taxon>Actinomycetes</taxon>
        <taxon>Kitasatosporales</taxon>
        <taxon>Streptomycetaceae</taxon>
        <taxon>Streptomyces</taxon>
    </lineage>
</organism>
<dbReference type="AlphaFoldDB" id="A0AB39RQF8"/>
<feature type="transmembrane region" description="Helical" evidence="1">
    <location>
        <begin position="144"/>
        <end position="165"/>
    </location>
</feature>
<keyword evidence="1" id="KW-0812">Transmembrane</keyword>
<dbReference type="EMBL" id="CP163443">
    <property type="protein sequence ID" value="XDQ56436.1"/>
    <property type="molecule type" value="Genomic_DNA"/>
</dbReference>
<dbReference type="RefSeq" id="WP_369249523.1">
    <property type="nucleotide sequence ID" value="NZ_CP163443.1"/>
</dbReference>
<dbReference type="PANTHER" id="PTHR42305">
    <property type="entry name" value="MEMBRANE PROTEIN RV1733C-RELATED"/>
    <property type="match status" value="1"/>
</dbReference>
<accession>A0AB39RQF8</accession>
<dbReference type="InterPro" id="IPR039708">
    <property type="entry name" value="MT1774/Rv1733c-like"/>
</dbReference>
<protein>
    <recommendedName>
        <fullName evidence="3">Integral membrane protein</fullName>
    </recommendedName>
</protein>
<name>A0AB39RQF8_9ACTN</name>
<sequence>MRRTKGARQLLWRWRSNPLRRHDDIVEAWIILVVWTVIALGGTLVGVMAAHAADESFEQLRNERHSVPAVLLENTVRIAPTTEGTTHDRVRAMVRWTTSDGSTHTGRALVDSGHRAGSKVVIWLNNGGRPTTEPPTASAAAFEAGTLGAGAAVAFAGLAFAAGRVTQWRLDQRRYAQWGREWDQLGAQRGRKST</sequence>
<evidence type="ECO:0008006" key="3">
    <source>
        <dbReference type="Google" id="ProtNLM"/>
    </source>
</evidence>
<evidence type="ECO:0000313" key="2">
    <source>
        <dbReference type="EMBL" id="XDQ56436.1"/>
    </source>
</evidence>
<evidence type="ECO:0000256" key="1">
    <source>
        <dbReference type="SAM" id="Phobius"/>
    </source>
</evidence>
<keyword evidence="1" id="KW-0472">Membrane</keyword>
<reference evidence="2" key="1">
    <citation type="submission" date="2024-07" db="EMBL/GenBank/DDBJ databases">
        <authorList>
            <person name="Yu S.T."/>
        </authorList>
    </citation>
    <scope>NUCLEOTIDE SEQUENCE</scope>
    <source>
        <strain evidence="2">R41</strain>
    </source>
</reference>
<gene>
    <name evidence="2" type="ORF">AB5J53_34555</name>
</gene>
<keyword evidence="1" id="KW-1133">Transmembrane helix</keyword>
<dbReference type="PANTHER" id="PTHR42305:SF1">
    <property type="entry name" value="MEMBRANE PROTEIN RV1733C-RELATED"/>
    <property type="match status" value="1"/>
</dbReference>